<evidence type="ECO:0000313" key="3">
    <source>
        <dbReference type="EMBL" id="TYR76297.1"/>
    </source>
</evidence>
<dbReference type="NCBIfam" id="NF041554">
    <property type="entry name" value="SA1362_fam"/>
    <property type="match status" value="1"/>
</dbReference>
<feature type="region of interest" description="Disordered" evidence="1">
    <location>
        <begin position="88"/>
        <end position="123"/>
    </location>
</feature>
<comment type="caution">
    <text evidence="3">The sequence shown here is derived from an EMBL/GenBank/DDBJ whole genome shotgun (WGS) entry which is preliminary data.</text>
</comment>
<proteinExistence type="predicted"/>
<dbReference type="AlphaFoldDB" id="A0A5D4KG90"/>
<feature type="compositionally biased region" description="Basic residues" evidence="1">
    <location>
        <begin position="95"/>
        <end position="104"/>
    </location>
</feature>
<evidence type="ECO:0008006" key="5">
    <source>
        <dbReference type="Google" id="ProtNLM"/>
    </source>
</evidence>
<dbReference type="EMBL" id="VTEH01000003">
    <property type="protein sequence ID" value="TYR76297.1"/>
    <property type="molecule type" value="Genomic_DNA"/>
</dbReference>
<evidence type="ECO:0000313" key="4">
    <source>
        <dbReference type="Proteomes" id="UP000323317"/>
    </source>
</evidence>
<dbReference type="InterPro" id="IPR048110">
    <property type="entry name" value="SA1362/YqhP-like"/>
</dbReference>
<feature type="transmembrane region" description="Helical" evidence="2">
    <location>
        <begin position="30"/>
        <end position="48"/>
    </location>
</feature>
<protein>
    <recommendedName>
        <fullName evidence="5">YqhP</fullName>
    </recommendedName>
</protein>
<keyword evidence="2" id="KW-0472">Membrane</keyword>
<gene>
    <name evidence="3" type="ORF">FZC79_05245</name>
</gene>
<sequence length="123" mass="13475">MSARTLIAGAIILFASIGLVSMLIGDPLALLQRILIFAAIAGIIYFVFRKVMMGGGSSGKNKDQKAFLKAARQSKKRYNHKKIAAPVKASAPNPFRKKSYRKKSQANLTVIEGKKNRKNRASL</sequence>
<reference evidence="3 4" key="1">
    <citation type="submission" date="2019-08" db="EMBL/GenBank/DDBJ databases">
        <title>Bacillus genomes from the desert of Cuatro Cienegas, Coahuila.</title>
        <authorList>
            <person name="Olmedo-Alvarez G."/>
        </authorList>
    </citation>
    <scope>NUCLEOTIDE SEQUENCE [LARGE SCALE GENOMIC DNA]</scope>
    <source>
        <strain evidence="3 4">CH40_1T</strain>
    </source>
</reference>
<organism evidence="3 4">
    <name type="scientific">Rossellomorea vietnamensis</name>
    <dbReference type="NCBI Taxonomy" id="218284"/>
    <lineage>
        <taxon>Bacteria</taxon>
        <taxon>Bacillati</taxon>
        <taxon>Bacillota</taxon>
        <taxon>Bacilli</taxon>
        <taxon>Bacillales</taxon>
        <taxon>Bacillaceae</taxon>
        <taxon>Rossellomorea</taxon>
    </lineage>
</organism>
<keyword evidence="2" id="KW-1133">Transmembrane helix</keyword>
<feature type="transmembrane region" description="Helical" evidence="2">
    <location>
        <begin position="7"/>
        <end position="24"/>
    </location>
</feature>
<keyword evidence="2" id="KW-0812">Transmembrane</keyword>
<evidence type="ECO:0000256" key="2">
    <source>
        <dbReference type="SAM" id="Phobius"/>
    </source>
</evidence>
<dbReference type="Proteomes" id="UP000323317">
    <property type="component" value="Unassembled WGS sequence"/>
</dbReference>
<name>A0A5D4KG90_9BACI</name>
<accession>A0A5D4KG90</accession>
<dbReference type="RefSeq" id="WP_148945809.1">
    <property type="nucleotide sequence ID" value="NZ_VTEH01000003.1"/>
</dbReference>
<evidence type="ECO:0000256" key="1">
    <source>
        <dbReference type="SAM" id="MobiDB-lite"/>
    </source>
</evidence>